<gene>
    <name evidence="1" type="primary">truD_2</name>
    <name evidence="1" type="ORF">NCTC9601_01947</name>
</gene>
<sequence>MGRGSWFVVTPEELEVSQARVHNRELMITATLPGSGDWGSQRDALAFEQAAIAEETACRRCWYGESRGGAPGDASLSTAAQLELVG</sequence>
<dbReference type="EMBL" id="UASN01000017">
    <property type="protein sequence ID" value="SPX54790.1"/>
    <property type="molecule type" value="Genomic_DNA"/>
</dbReference>
<proteinExistence type="predicted"/>
<dbReference type="GO" id="GO:0160150">
    <property type="term" value="F:tRNA pseudouridine(13) synthase activity"/>
    <property type="evidence" value="ECO:0007669"/>
    <property type="project" value="UniProtKB-EC"/>
</dbReference>
<dbReference type="Gene3D" id="3.30.2340.10">
    <property type="entry name" value="TruD, insertion domain"/>
    <property type="match status" value="1"/>
</dbReference>
<dbReference type="InterPro" id="IPR043165">
    <property type="entry name" value="TruD_insert_sf"/>
</dbReference>
<dbReference type="EC" id="5.4.99.27" evidence="1"/>
<name>A0A2X1SDU9_KLEPN</name>
<protein>
    <submittedName>
        <fullName evidence="1">tRNA pseudouridine 13 synthase</fullName>
        <ecNumber evidence="1">5.4.99.27</ecNumber>
    </submittedName>
</protein>
<accession>A0A2X1SDU9</accession>
<evidence type="ECO:0000313" key="1">
    <source>
        <dbReference type="EMBL" id="SPX54790.1"/>
    </source>
</evidence>
<organism evidence="1 2">
    <name type="scientific">Klebsiella pneumoniae</name>
    <dbReference type="NCBI Taxonomy" id="573"/>
    <lineage>
        <taxon>Bacteria</taxon>
        <taxon>Pseudomonadati</taxon>
        <taxon>Pseudomonadota</taxon>
        <taxon>Gammaproteobacteria</taxon>
        <taxon>Enterobacterales</taxon>
        <taxon>Enterobacteriaceae</taxon>
        <taxon>Klebsiella/Raoultella group</taxon>
        <taxon>Klebsiella</taxon>
        <taxon>Klebsiella pneumoniae complex</taxon>
    </lineage>
</organism>
<keyword evidence="1" id="KW-0413">Isomerase</keyword>
<evidence type="ECO:0000313" key="2">
    <source>
        <dbReference type="Proteomes" id="UP000251123"/>
    </source>
</evidence>
<dbReference type="AlphaFoldDB" id="A0A2X1SDU9"/>
<reference evidence="1 2" key="1">
    <citation type="submission" date="2018-06" db="EMBL/GenBank/DDBJ databases">
        <authorList>
            <consortium name="Pathogen Informatics"/>
            <person name="Doyle S."/>
        </authorList>
    </citation>
    <scope>NUCLEOTIDE SEQUENCE [LARGE SCALE GENOMIC DNA]</scope>
    <source>
        <strain evidence="1 2">NCTC9601</strain>
    </source>
</reference>
<dbReference type="Proteomes" id="UP000251123">
    <property type="component" value="Unassembled WGS sequence"/>
</dbReference>